<dbReference type="PATRIC" id="fig|993517.3.peg.2229"/>
<sequence>MIQTSSRNPSQQVFTKTTGNRILLPNFDAIAVGNALG</sequence>
<accession>K5E9D9</accession>
<organism evidence="1 2">
    <name type="scientific">Rhodopirellula baltica SH28</name>
    <dbReference type="NCBI Taxonomy" id="993517"/>
    <lineage>
        <taxon>Bacteria</taxon>
        <taxon>Pseudomonadati</taxon>
        <taxon>Planctomycetota</taxon>
        <taxon>Planctomycetia</taxon>
        <taxon>Pirellulales</taxon>
        <taxon>Pirellulaceae</taxon>
        <taxon>Rhodopirellula</taxon>
    </lineage>
</organism>
<gene>
    <name evidence="1" type="ORF">RBSH_02060</name>
</gene>
<evidence type="ECO:0000313" key="1">
    <source>
        <dbReference type="EMBL" id="EKK02426.1"/>
    </source>
</evidence>
<reference evidence="1 2" key="1">
    <citation type="journal article" date="2013" name="Mar. Genomics">
        <title>Expression of sulfatases in Rhodopirellula baltica and the diversity of sulfatases in the genus Rhodopirellula.</title>
        <authorList>
            <person name="Wegner C.E."/>
            <person name="Richter-Heitmann T."/>
            <person name="Klindworth A."/>
            <person name="Klockow C."/>
            <person name="Richter M."/>
            <person name="Achstetter T."/>
            <person name="Glockner F.O."/>
            <person name="Harder J."/>
        </authorList>
    </citation>
    <scope>NUCLEOTIDE SEQUENCE [LARGE SCALE GENOMIC DNA]</scope>
    <source>
        <strain evidence="1 2">SH28</strain>
    </source>
</reference>
<dbReference type="Proteomes" id="UP000007993">
    <property type="component" value="Unassembled WGS sequence"/>
</dbReference>
<evidence type="ECO:0000313" key="2">
    <source>
        <dbReference type="Proteomes" id="UP000007993"/>
    </source>
</evidence>
<name>K5E9D9_RHOBT</name>
<comment type="caution">
    <text evidence="1">The sequence shown here is derived from an EMBL/GenBank/DDBJ whole genome shotgun (WGS) entry which is preliminary data.</text>
</comment>
<dbReference type="AlphaFoldDB" id="K5E9D9"/>
<dbReference type="EMBL" id="AMCW01000055">
    <property type="protein sequence ID" value="EKK02426.1"/>
    <property type="molecule type" value="Genomic_DNA"/>
</dbReference>
<proteinExistence type="predicted"/>
<protein>
    <submittedName>
        <fullName evidence="1">Uncharacterized protein</fullName>
    </submittedName>
</protein>